<feature type="transmembrane region" description="Helical" evidence="6">
    <location>
        <begin position="256"/>
        <end position="274"/>
    </location>
</feature>
<gene>
    <name evidence="7" type="ORF">PEDI_25550</name>
</gene>
<dbReference type="GO" id="GO:0005886">
    <property type="term" value="C:plasma membrane"/>
    <property type="evidence" value="ECO:0007669"/>
    <property type="project" value="UniProtKB-SubCell"/>
</dbReference>
<reference evidence="7 8" key="1">
    <citation type="submission" date="2021-12" db="EMBL/GenBank/DDBJ databases">
        <title>Genome sequencing of bacteria with rrn-lacking chromosome and rrn-plasmid.</title>
        <authorList>
            <person name="Anda M."/>
            <person name="Iwasaki W."/>
        </authorList>
    </citation>
    <scope>NUCLEOTIDE SEQUENCE [LARGE SCALE GENOMIC DNA]</scope>
    <source>
        <strain evidence="7 8">NBRC 15940</strain>
    </source>
</reference>
<dbReference type="PANTHER" id="PTHR30250:SF28">
    <property type="entry name" value="POLYSACCHARIDE BIOSYNTHESIS PROTEIN"/>
    <property type="match status" value="1"/>
</dbReference>
<keyword evidence="8" id="KW-1185">Reference proteome</keyword>
<name>A0AAN4VYD8_9BACT</name>
<keyword evidence="3 6" id="KW-0812">Transmembrane</keyword>
<evidence type="ECO:0000256" key="3">
    <source>
        <dbReference type="ARBA" id="ARBA00022692"/>
    </source>
</evidence>
<evidence type="ECO:0000256" key="6">
    <source>
        <dbReference type="SAM" id="Phobius"/>
    </source>
</evidence>
<feature type="transmembrane region" description="Helical" evidence="6">
    <location>
        <begin position="118"/>
        <end position="135"/>
    </location>
</feature>
<evidence type="ECO:0000313" key="7">
    <source>
        <dbReference type="EMBL" id="GJM62003.1"/>
    </source>
</evidence>
<feature type="transmembrane region" description="Helical" evidence="6">
    <location>
        <begin position="54"/>
        <end position="74"/>
    </location>
</feature>
<proteinExistence type="predicted"/>
<feature type="transmembrane region" description="Helical" evidence="6">
    <location>
        <begin position="362"/>
        <end position="382"/>
    </location>
</feature>
<evidence type="ECO:0000313" key="8">
    <source>
        <dbReference type="Proteomes" id="UP001310022"/>
    </source>
</evidence>
<evidence type="ECO:0000256" key="1">
    <source>
        <dbReference type="ARBA" id="ARBA00004651"/>
    </source>
</evidence>
<feature type="transmembrane region" description="Helical" evidence="6">
    <location>
        <begin position="155"/>
        <end position="171"/>
    </location>
</feature>
<accession>A0AAN4VYD8</accession>
<evidence type="ECO:0000256" key="2">
    <source>
        <dbReference type="ARBA" id="ARBA00022475"/>
    </source>
</evidence>
<feature type="transmembrane region" description="Helical" evidence="6">
    <location>
        <begin position="86"/>
        <end position="106"/>
    </location>
</feature>
<dbReference type="PANTHER" id="PTHR30250">
    <property type="entry name" value="PST FAMILY PREDICTED COLANIC ACID TRANSPORTER"/>
    <property type="match status" value="1"/>
</dbReference>
<comment type="subcellular location">
    <subcellularLocation>
        <location evidence="1">Cell membrane</location>
        <topology evidence="1">Multi-pass membrane protein</topology>
    </subcellularLocation>
</comment>
<dbReference type="RefSeq" id="WP_338237419.1">
    <property type="nucleotide sequence ID" value="NZ_BQKE01000001.1"/>
</dbReference>
<sequence>MIKKISEKWFQSEFLRNIFTLMSGTTIAQILPILFTPVLTRLYSPEAYSNLGEFVAQVSVLSVILVLRSEYALLLPKEEDDALRLYQNNSIILILMSMLCLFAKLIYDAVLLYKSQQFFVYIIAFLYLIAQGLVLNNSFYLNRHKGYKDISLSKILRASSILVFSFVFSILDSENGLVYAFTLGTILEGVVLCVRNKRNVVGFKWVFSKDIFVKFKKFPLLDSPSAIIHALSIQIPLFILPLFYDENQVGQYYQALRLVGIPITFIATAIGQVYFKELSVCVSNQQAYELTRKIVIRTGVVGLFIFVPVMFTSKSLLPIILGEQWSLTGFFVQWLSVYVAVQLMTSSISSIFNVYQKQGPALLSNIIFLIVKICILYFGGMIMPITKLIALFSIISFGYYIIILLYQMRVVRNFTLKLG</sequence>
<feature type="transmembrane region" description="Helical" evidence="6">
    <location>
        <begin position="14"/>
        <end position="34"/>
    </location>
</feature>
<dbReference type="InterPro" id="IPR050833">
    <property type="entry name" value="Poly_Biosynth_Transport"/>
</dbReference>
<feature type="transmembrane region" description="Helical" evidence="6">
    <location>
        <begin position="294"/>
        <end position="311"/>
    </location>
</feature>
<feature type="transmembrane region" description="Helical" evidence="6">
    <location>
        <begin position="388"/>
        <end position="406"/>
    </location>
</feature>
<keyword evidence="4 6" id="KW-1133">Transmembrane helix</keyword>
<keyword evidence="5 6" id="KW-0472">Membrane</keyword>
<feature type="transmembrane region" description="Helical" evidence="6">
    <location>
        <begin position="177"/>
        <end position="194"/>
    </location>
</feature>
<evidence type="ECO:0000256" key="5">
    <source>
        <dbReference type="ARBA" id="ARBA00023136"/>
    </source>
</evidence>
<dbReference type="Pfam" id="PF13440">
    <property type="entry name" value="Polysacc_synt_3"/>
    <property type="match status" value="1"/>
</dbReference>
<organism evidence="7 8">
    <name type="scientific">Persicobacter diffluens</name>
    <dbReference type="NCBI Taxonomy" id="981"/>
    <lineage>
        <taxon>Bacteria</taxon>
        <taxon>Pseudomonadati</taxon>
        <taxon>Bacteroidota</taxon>
        <taxon>Cytophagia</taxon>
        <taxon>Cytophagales</taxon>
        <taxon>Persicobacteraceae</taxon>
        <taxon>Persicobacter</taxon>
    </lineage>
</organism>
<dbReference type="EMBL" id="BQKE01000001">
    <property type="protein sequence ID" value="GJM62003.1"/>
    <property type="molecule type" value="Genomic_DNA"/>
</dbReference>
<keyword evidence="2" id="KW-1003">Cell membrane</keyword>
<dbReference type="Proteomes" id="UP001310022">
    <property type="component" value="Unassembled WGS sequence"/>
</dbReference>
<dbReference type="AlphaFoldDB" id="A0AAN4VYD8"/>
<feature type="transmembrane region" description="Helical" evidence="6">
    <location>
        <begin position="331"/>
        <end position="355"/>
    </location>
</feature>
<feature type="transmembrane region" description="Helical" evidence="6">
    <location>
        <begin position="226"/>
        <end position="244"/>
    </location>
</feature>
<evidence type="ECO:0008006" key="9">
    <source>
        <dbReference type="Google" id="ProtNLM"/>
    </source>
</evidence>
<comment type="caution">
    <text evidence="7">The sequence shown here is derived from an EMBL/GenBank/DDBJ whole genome shotgun (WGS) entry which is preliminary data.</text>
</comment>
<protein>
    <recommendedName>
        <fullName evidence="9">Polysaccharide biosynthesis protein</fullName>
    </recommendedName>
</protein>
<evidence type="ECO:0000256" key="4">
    <source>
        <dbReference type="ARBA" id="ARBA00022989"/>
    </source>
</evidence>